<accession>A0AA37WEN9</accession>
<dbReference type="PANTHER" id="PTHR42939">
    <property type="entry name" value="ABC TRANSPORTER ATP-BINDING PROTEIN ALBC-RELATED"/>
    <property type="match status" value="1"/>
</dbReference>
<dbReference type="CDD" id="cd03230">
    <property type="entry name" value="ABC_DR_subfamily_A"/>
    <property type="match status" value="1"/>
</dbReference>
<reference evidence="5" key="2">
    <citation type="submission" date="2023-01" db="EMBL/GenBank/DDBJ databases">
        <title>Draft genome sequence of Portibacter lacus strain NBRC 108769.</title>
        <authorList>
            <person name="Sun Q."/>
            <person name="Mori K."/>
        </authorList>
    </citation>
    <scope>NUCLEOTIDE SEQUENCE</scope>
    <source>
        <strain evidence="5">NBRC 108769</strain>
    </source>
</reference>
<dbReference type="EMBL" id="BSOH01000014">
    <property type="protein sequence ID" value="GLR17607.1"/>
    <property type="molecule type" value="Genomic_DNA"/>
</dbReference>
<dbReference type="SMART" id="SM00382">
    <property type="entry name" value="AAA"/>
    <property type="match status" value="1"/>
</dbReference>
<dbReference type="InterPro" id="IPR027417">
    <property type="entry name" value="P-loop_NTPase"/>
</dbReference>
<proteinExistence type="predicted"/>
<name>A0AA37WEN9_9BACT</name>
<keyword evidence="1" id="KW-0813">Transport</keyword>
<dbReference type="PROSITE" id="PS50893">
    <property type="entry name" value="ABC_TRANSPORTER_2"/>
    <property type="match status" value="1"/>
</dbReference>
<dbReference type="AlphaFoldDB" id="A0AA37WEN9"/>
<dbReference type="Gene3D" id="3.40.50.300">
    <property type="entry name" value="P-loop containing nucleotide triphosphate hydrolases"/>
    <property type="match status" value="1"/>
</dbReference>
<protein>
    <submittedName>
        <fullName evidence="5">ABC transporter ATP-binding protein</fullName>
    </submittedName>
</protein>
<dbReference type="InterPro" id="IPR003439">
    <property type="entry name" value="ABC_transporter-like_ATP-bd"/>
</dbReference>
<reference evidence="5" key="1">
    <citation type="journal article" date="2014" name="Int. J. Syst. Evol. Microbiol.">
        <title>Complete genome sequence of Corynebacterium casei LMG S-19264T (=DSM 44701T), isolated from a smear-ripened cheese.</title>
        <authorList>
            <consortium name="US DOE Joint Genome Institute (JGI-PGF)"/>
            <person name="Walter F."/>
            <person name="Albersmeier A."/>
            <person name="Kalinowski J."/>
            <person name="Ruckert C."/>
        </authorList>
    </citation>
    <scope>NUCLEOTIDE SEQUENCE</scope>
    <source>
        <strain evidence="5">NBRC 108769</strain>
    </source>
</reference>
<evidence type="ECO:0000259" key="4">
    <source>
        <dbReference type="PROSITE" id="PS50893"/>
    </source>
</evidence>
<evidence type="ECO:0000313" key="6">
    <source>
        <dbReference type="Proteomes" id="UP001156666"/>
    </source>
</evidence>
<evidence type="ECO:0000256" key="1">
    <source>
        <dbReference type="ARBA" id="ARBA00022448"/>
    </source>
</evidence>
<dbReference type="Pfam" id="PF00005">
    <property type="entry name" value="ABC_tran"/>
    <property type="match status" value="1"/>
</dbReference>
<sequence>MITFKQLNKTYKKNHVLKNIDLEMAGSGVVALLGPNGSGKTTMLKCFLGMVLPESGDIIFDGQSILGKYEYRSKVSYLPQIARFPDNLSARELISLMKEIKPGTTREARFIEVFNREKELDKKMSSLSGGTRQKVNIILALMHDDPLIILDEPSTGLDPLSLQELKKFIREEKENGKLVIITTHILSLAEDLADEVLFLLEGNIYFNGPLQQLLNDQHGSSLEMAIAQILRTNKEIAHA</sequence>
<dbReference type="RefSeq" id="WP_235291277.1">
    <property type="nucleotide sequence ID" value="NZ_BSOH01000014.1"/>
</dbReference>
<evidence type="ECO:0000256" key="2">
    <source>
        <dbReference type="ARBA" id="ARBA00022741"/>
    </source>
</evidence>
<feature type="domain" description="ABC transporter" evidence="4">
    <location>
        <begin position="2"/>
        <end position="226"/>
    </location>
</feature>
<dbReference type="InterPro" id="IPR003593">
    <property type="entry name" value="AAA+_ATPase"/>
</dbReference>
<dbReference type="GO" id="GO:0016887">
    <property type="term" value="F:ATP hydrolysis activity"/>
    <property type="evidence" value="ECO:0007669"/>
    <property type="project" value="InterPro"/>
</dbReference>
<gene>
    <name evidence="5" type="ORF">GCM10007940_22220</name>
</gene>
<evidence type="ECO:0000256" key="3">
    <source>
        <dbReference type="ARBA" id="ARBA00022840"/>
    </source>
</evidence>
<keyword evidence="3 5" id="KW-0067">ATP-binding</keyword>
<dbReference type="Proteomes" id="UP001156666">
    <property type="component" value="Unassembled WGS sequence"/>
</dbReference>
<evidence type="ECO:0000313" key="5">
    <source>
        <dbReference type="EMBL" id="GLR17607.1"/>
    </source>
</evidence>
<dbReference type="InterPro" id="IPR051782">
    <property type="entry name" value="ABC_Transporter_VariousFunc"/>
</dbReference>
<comment type="caution">
    <text evidence="5">The sequence shown here is derived from an EMBL/GenBank/DDBJ whole genome shotgun (WGS) entry which is preliminary data.</text>
</comment>
<dbReference type="PANTHER" id="PTHR42939:SF1">
    <property type="entry name" value="ABC TRANSPORTER ATP-BINDING PROTEIN ALBC-RELATED"/>
    <property type="match status" value="1"/>
</dbReference>
<dbReference type="GO" id="GO:0005524">
    <property type="term" value="F:ATP binding"/>
    <property type="evidence" value="ECO:0007669"/>
    <property type="project" value="UniProtKB-KW"/>
</dbReference>
<organism evidence="5 6">
    <name type="scientific">Portibacter lacus</name>
    <dbReference type="NCBI Taxonomy" id="1099794"/>
    <lineage>
        <taxon>Bacteria</taxon>
        <taxon>Pseudomonadati</taxon>
        <taxon>Bacteroidota</taxon>
        <taxon>Saprospiria</taxon>
        <taxon>Saprospirales</taxon>
        <taxon>Haliscomenobacteraceae</taxon>
        <taxon>Portibacter</taxon>
    </lineage>
</organism>
<keyword evidence="2" id="KW-0547">Nucleotide-binding</keyword>
<dbReference type="SUPFAM" id="SSF52540">
    <property type="entry name" value="P-loop containing nucleoside triphosphate hydrolases"/>
    <property type="match status" value="1"/>
</dbReference>
<keyword evidence="6" id="KW-1185">Reference proteome</keyword>